<proteinExistence type="predicted"/>
<dbReference type="SMART" id="SM00671">
    <property type="entry name" value="SEL1"/>
    <property type="match status" value="5"/>
</dbReference>
<dbReference type="InterPro" id="IPR006597">
    <property type="entry name" value="Sel1-like"/>
</dbReference>
<dbReference type="PANTHER" id="PTHR43628:SF1">
    <property type="entry name" value="CHITIN SYNTHASE REGULATORY FACTOR 2-RELATED"/>
    <property type="match status" value="1"/>
</dbReference>
<dbReference type="Pfam" id="PF08238">
    <property type="entry name" value="Sel1"/>
    <property type="match status" value="5"/>
</dbReference>
<dbReference type="InterPro" id="IPR011990">
    <property type="entry name" value="TPR-like_helical_dom_sf"/>
</dbReference>
<dbReference type="PANTHER" id="PTHR43628">
    <property type="entry name" value="ACTIVATOR OF C KINASE PROTEIN 1-RELATED"/>
    <property type="match status" value="1"/>
</dbReference>
<dbReference type="Gene3D" id="1.25.40.10">
    <property type="entry name" value="Tetratricopeptide repeat domain"/>
    <property type="match status" value="1"/>
</dbReference>
<organism evidence="1 2">
    <name type="scientific">Roseomonas populi</name>
    <dbReference type="NCBI Taxonomy" id="3121582"/>
    <lineage>
        <taxon>Bacteria</taxon>
        <taxon>Pseudomonadati</taxon>
        <taxon>Pseudomonadota</taxon>
        <taxon>Alphaproteobacteria</taxon>
        <taxon>Acetobacterales</taxon>
        <taxon>Roseomonadaceae</taxon>
        <taxon>Roseomonas</taxon>
    </lineage>
</organism>
<evidence type="ECO:0000313" key="2">
    <source>
        <dbReference type="Proteomes" id="UP001524642"/>
    </source>
</evidence>
<sequence length="260" mass="27854">MPGPSRGAPARRRIISFTELTAASPEDLAAAFAAPPAEAAPWVEAAARYGIAGAQTRWGQMLLEGLGVPKDERAALGWFKAAAGAGDAAGITMLGRCHELGWGTPIDYAAAAECFRRAAEAGFDWGQYNLANMLMRGDGVAQDRGAALRWYRAAAAQGHAKSINVVARAMEEGWDTPPDPAGAARLYRLSAERGDFRGQFNLGTLLTDEGRIAEAVHWFRESARLANATFRRSMLTRLGERREPEIRAVLAEVEAMLAGG</sequence>
<accession>A0ABT1WXK3</accession>
<dbReference type="Proteomes" id="UP001524642">
    <property type="component" value="Unassembled WGS sequence"/>
</dbReference>
<keyword evidence="2" id="KW-1185">Reference proteome</keyword>
<dbReference type="EMBL" id="JANJOU010000001">
    <property type="protein sequence ID" value="MCR0980576.1"/>
    <property type="molecule type" value="Genomic_DNA"/>
</dbReference>
<evidence type="ECO:0000313" key="1">
    <source>
        <dbReference type="EMBL" id="MCR0980576.1"/>
    </source>
</evidence>
<gene>
    <name evidence="1" type="ORF">NRP21_00755</name>
</gene>
<reference evidence="1 2" key="1">
    <citation type="submission" date="2022-06" db="EMBL/GenBank/DDBJ databases">
        <title>Roseomonas CN29.</title>
        <authorList>
            <person name="Cheng Y."/>
            <person name="He X."/>
        </authorList>
    </citation>
    <scope>NUCLEOTIDE SEQUENCE [LARGE SCALE GENOMIC DNA]</scope>
    <source>
        <strain evidence="1 2">CN29</strain>
    </source>
</reference>
<comment type="caution">
    <text evidence="1">The sequence shown here is derived from an EMBL/GenBank/DDBJ whole genome shotgun (WGS) entry which is preliminary data.</text>
</comment>
<protein>
    <submittedName>
        <fullName evidence="1">Sel1 repeat family protein</fullName>
    </submittedName>
</protein>
<name>A0ABT1WXK3_9PROT</name>
<dbReference type="InterPro" id="IPR052945">
    <property type="entry name" value="Mitotic_Regulator"/>
</dbReference>
<dbReference type="SUPFAM" id="SSF81901">
    <property type="entry name" value="HCP-like"/>
    <property type="match status" value="1"/>
</dbReference>